<reference evidence="2" key="1">
    <citation type="journal article" date="2020" name="bioRxiv">
        <title>Comparative genomics of Chlamydomonas.</title>
        <authorList>
            <person name="Craig R.J."/>
            <person name="Hasan A.R."/>
            <person name="Ness R.W."/>
            <person name="Keightley P.D."/>
        </authorList>
    </citation>
    <scope>NUCLEOTIDE SEQUENCE</scope>
    <source>
        <strain evidence="2">SAG 7.73</strain>
    </source>
</reference>
<sequence>MRAREQGVHRSGFCTRGLQARHACRRGVACAAAERKKAANDRALERYLRNRVRQLGTFLPPPPGSASGAQPSVLPPPDTAALLAFLRRQLADGISNEPEPPPPRPELPEAPGERGGGAAAGGADAARGRGGKKAAAGGAARKGVVILPPVPYADERRTLSLPVGITPPTAGPGAPISRLVHVFWDVESAHPGDERDPRLAAAELLRLARRLAGASPAAAAAAAAAAGGSESGGSGAAAGSGSEEGSSRGGTGVRGRVVGAYAYANRPGWTWLPTLFLNAYAGTGATADANSSGEAAVAGGGSGAAASDGEADIGRGSSGRGAAGGRPRCPVCGRQVAAAKLAAHIKQLHPDRPAAEALAAAAVARHAATAAGDEAAADDAAAAEAAALASGGAAASSSSSSTRGRAASGPGSSSRSGAANRSRSRGNPSLGAVAAYYSSGGQLYRPPAGHQLVLKYVLAREGFEPRVVQNADGAADRALNGGIDRLLAAMRSARSGAGGSLRALRLGGGGGEAAAGAAEVVLVLVSGSRRHGPALESCRRLGVRTVLVAPRRLLEALEVEQSAEREREAAGREVAAAGMGKSRRAGAAVNEGAGGGVGGADVVVEWEALASGRYTL</sequence>
<feature type="compositionally biased region" description="Gly residues" evidence="1">
    <location>
        <begin position="229"/>
        <end position="238"/>
    </location>
</feature>
<gene>
    <name evidence="2" type="ORF">HXX76_004646</name>
</gene>
<evidence type="ECO:0000256" key="1">
    <source>
        <dbReference type="SAM" id="MobiDB-lite"/>
    </source>
</evidence>
<keyword evidence="3" id="KW-1185">Reference proteome</keyword>
<name>A0A835W864_CHLIN</name>
<feature type="region of interest" description="Disordered" evidence="1">
    <location>
        <begin position="93"/>
        <end position="139"/>
    </location>
</feature>
<accession>A0A835W864</accession>
<comment type="caution">
    <text evidence="2">The sequence shown here is derived from an EMBL/GenBank/DDBJ whole genome shotgun (WGS) entry which is preliminary data.</text>
</comment>
<evidence type="ECO:0000313" key="3">
    <source>
        <dbReference type="Proteomes" id="UP000650467"/>
    </source>
</evidence>
<dbReference type="Proteomes" id="UP000650467">
    <property type="component" value="Unassembled WGS sequence"/>
</dbReference>
<protein>
    <submittedName>
        <fullName evidence="2">Uncharacterized protein</fullName>
    </submittedName>
</protein>
<proteinExistence type="predicted"/>
<evidence type="ECO:0000313" key="2">
    <source>
        <dbReference type="EMBL" id="KAG2439286.1"/>
    </source>
</evidence>
<feature type="region of interest" description="Disordered" evidence="1">
    <location>
        <begin position="291"/>
        <end position="328"/>
    </location>
</feature>
<dbReference type="EMBL" id="JAEHOC010000008">
    <property type="protein sequence ID" value="KAG2439286.1"/>
    <property type="molecule type" value="Genomic_DNA"/>
</dbReference>
<feature type="region of interest" description="Disordered" evidence="1">
    <location>
        <begin position="392"/>
        <end position="426"/>
    </location>
</feature>
<feature type="region of interest" description="Disordered" evidence="1">
    <location>
        <begin position="227"/>
        <end position="251"/>
    </location>
</feature>
<feature type="compositionally biased region" description="Low complexity" evidence="1">
    <location>
        <begin position="392"/>
        <end position="421"/>
    </location>
</feature>
<organism evidence="2 3">
    <name type="scientific">Chlamydomonas incerta</name>
    <dbReference type="NCBI Taxonomy" id="51695"/>
    <lineage>
        <taxon>Eukaryota</taxon>
        <taxon>Viridiplantae</taxon>
        <taxon>Chlorophyta</taxon>
        <taxon>core chlorophytes</taxon>
        <taxon>Chlorophyceae</taxon>
        <taxon>CS clade</taxon>
        <taxon>Chlamydomonadales</taxon>
        <taxon>Chlamydomonadaceae</taxon>
        <taxon>Chlamydomonas</taxon>
    </lineage>
</organism>
<dbReference type="OrthoDB" id="551397at2759"/>
<dbReference type="AlphaFoldDB" id="A0A835W864"/>